<dbReference type="Gene3D" id="3.40.630.30">
    <property type="match status" value="1"/>
</dbReference>
<dbReference type="EMBL" id="CP046600">
    <property type="protein sequence ID" value="QUR65746.1"/>
    <property type="molecule type" value="Genomic_DNA"/>
</dbReference>
<dbReference type="Proteomes" id="UP000682202">
    <property type="component" value="Chromosome"/>
</dbReference>
<organism evidence="5 6">
    <name type="scientific">Mycobacterium spongiae</name>
    <dbReference type="NCBI Taxonomy" id="886343"/>
    <lineage>
        <taxon>Bacteria</taxon>
        <taxon>Bacillati</taxon>
        <taxon>Actinomycetota</taxon>
        <taxon>Actinomycetes</taxon>
        <taxon>Mycobacteriales</taxon>
        <taxon>Mycobacteriaceae</taxon>
        <taxon>Mycobacterium</taxon>
    </lineage>
</organism>
<proteinExistence type="inferred from homology"/>
<dbReference type="AlphaFoldDB" id="A0A975JU81"/>
<evidence type="ECO:0000259" key="4">
    <source>
        <dbReference type="PROSITE" id="PS51186"/>
    </source>
</evidence>
<sequence length="240" mass="26971">MRALTVLAGTSGLPGRGQPCRGYGPHAPERRFRPQERLVVEPTLSRLGGCRVYLGHAYYSVELMGQPEAVGNVELYGQRVVLRRATIADAPAFRRALNTAEVARWWEGGWPDPEGDLAKLDHQLLAIVAGGDLVGMIQWHQVCDPVVRFAGIDMFVHPDYHRRGYGSDALRTLLRWLFTDVGHHRVTIDPAIDNVAAIRCYEQCGFRRVGVMRQYERTPDDGYRDGLLMELLACDFRADV</sequence>
<dbReference type="InterPro" id="IPR016181">
    <property type="entry name" value="Acyl_CoA_acyltransferase"/>
</dbReference>
<comment type="similarity">
    <text evidence="3">Belongs to the acetyltransferase family. RimJ subfamily.</text>
</comment>
<dbReference type="InterPro" id="IPR051531">
    <property type="entry name" value="N-acetyltransferase"/>
</dbReference>
<feature type="domain" description="N-acetyltransferase" evidence="4">
    <location>
        <begin position="80"/>
        <end position="230"/>
    </location>
</feature>
<dbReference type="Pfam" id="PF13302">
    <property type="entry name" value="Acetyltransf_3"/>
    <property type="match status" value="1"/>
</dbReference>
<keyword evidence="2" id="KW-0012">Acyltransferase</keyword>
<protein>
    <submittedName>
        <fullName evidence="5">GNAT family N-acetyltransferase</fullName>
    </submittedName>
</protein>
<dbReference type="CDD" id="cd04301">
    <property type="entry name" value="NAT_SF"/>
    <property type="match status" value="1"/>
</dbReference>
<evidence type="ECO:0000256" key="3">
    <source>
        <dbReference type="ARBA" id="ARBA00038502"/>
    </source>
</evidence>
<evidence type="ECO:0000313" key="5">
    <source>
        <dbReference type="EMBL" id="QUR65746.1"/>
    </source>
</evidence>
<evidence type="ECO:0000313" key="6">
    <source>
        <dbReference type="Proteomes" id="UP000682202"/>
    </source>
</evidence>
<dbReference type="KEGG" id="mspg:F6B93_00440"/>
<reference evidence="5" key="1">
    <citation type="submission" date="2019-12" db="EMBL/GenBank/DDBJ databases">
        <title>Mycobacterium spongiae sp. nov.</title>
        <authorList>
            <person name="Stinear T."/>
        </authorList>
    </citation>
    <scope>NUCLEOTIDE SEQUENCE</scope>
    <source>
        <strain evidence="5">FSD4b-SM</strain>
    </source>
</reference>
<keyword evidence="1" id="KW-0808">Transferase</keyword>
<dbReference type="PROSITE" id="PS51186">
    <property type="entry name" value="GNAT"/>
    <property type="match status" value="1"/>
</dbReference>
<dbReference type="PANTHER" id="PTHR43792:SF8">
    <property type="entry name" value="[RIBOSOMAL PROTEIN US5]-ALANINE N-ACETYLTRANSFERASE"/>
    <property type="match status" value="1"/>
</dbReference>
<dbReference type="SUPFAM" id="SSF55729">
    <property type="entry name" value="Acyl-CoA N-acyltransferases (Nat)"/>
    <property type="match status" value="1"/>
</dbReference>
<dbReference type="PANTHER" id="PTHR43792">
    <property type="entry name" value="GNAT FAMILY, PUTATIVE (AFU_ORTHOLOGUE AFUA_3G00765)-RELATED-RELATED"/>
    <property type="match status" value="1"/>
</dbReference>
<evidence type="ECO:0000256" key="2">
    <source>
        <dbReference type="ARBA" id="ARBA00023315"/>
    </source>
</evidence>
<dbReference type="GO" id="GO:0016747">
    <property type="term" value="F:acyltransferase activity, transferring groups other than amino-acyl groups"/>
    <property type="evidence" value="ECO:0007669"/>
    <property type="project" value="InterPro"/>
</dbReference>
<gene>
    <name evidence="5" type="ORF">F6B93_00440</name>
</gene>
<dbReference type="InterPro" id="IPR000182">
    <property type="entry name" value="GNAT_dom"/>
</dbReference>
<evidence type="ECO:0000256" key="1">
    <source>
        <dbReference type="ARBA" id="ARBA00022679"/>
    </source>
</evidence>
<name>A0A975JU81_9MYCO</name>
<accession>A0A975JU81</accession>
<keyword evidence="6" id="KW-1185">Reference proteome</keyword>